<proteinExistence type="predicted"/>
<dbReference type="EMBL" id="CAJZBQ010000056">
    <property type="protein sequence ID" value="CAG9332954.1"/>
    <property type="molecule type" value="Genomic_DNA"/>
</dbReference>
<dbReference type="InterPro" id="IPR012093">
    <property type="entry name" value="Pirin"/>
</dbReference>
<protein>
    <recommendedName>
        <fullName evidence="3">Pirin C-terminal domain-containing protein</fullName>
    </recommendedName>
</protein>
<dbReference type="Proteomes" id="UP001162131">
    <property type="component" value="Unassembled WGS sequence"/>
</dbReference>
<dbReference type="InterPro" id="IPR014710">
    <property type="entry name" value="RmlC-like_jellyroll"/>
</dbReference>
<dbReference type="Gene3D" id="2.60.120.10">
    <property type="entry name" value="Jelly Rolls"/>
    <property type="match status" value="1"/>
</dbReference>
<dbReference type="PANTHER" id="PTHR13903">
    <property type="entry name" value="PIRIN-RELATED"/>
    <property type="match status" value="1"/>
</dbReference>
<dbReference type="AlphaFoldDB" id="A0AAU9K7N9"/>
<reference evidence="1" key="1">
    <citation type="submission" date="2021-09" db="EMBL/GenBank/DDBJ databases">
        <authorList>
            <consortium name="AG Swart"/>
            <person name="Singh M."/>
            <person name="Singh A."/>
            <person name="Seah K."/>
            <person name="Emmerich C."/>
        </authorList>
    </citation>
    <scope>NUCLEOTIDE SEQUENCE</scope>
    <source>
        <strain evidence="1">ATCC30299</strain>
    </source>
</reference>
<dbReference type="PANTHER" id="PTHR13903:SF8">
    <property type="entry name" value="PIRIN"/>
    <property type="match status" value="1"/>
</dbReference>
<evidence type="ECO:0008006" key="3">
    <source>
        <dbReference type="Google" id="ProtNLM"/>
    </source>
</evidence>
<keyword evidence="2" id="KW-1185">Reference proteome</keyword>
<dbReference type="SUPFAM" id="SSF51182">
    <property type="entry name" value="RmlC-like cupins"/>
    <property type="match status" value="1"/>
</dbReference>
<comment type="caution">
    <text evidence="1">The sequence shown here is derived from an EMBL/GenBank/DDBJ whole genome shotgun (WGS) entry which is preliminary data.</text>
</comment>
<evidence type="ECO:0000313" key="1">
    <source>
        <dbReference type="EMBL" id="CAG9332954.1"/>
    </source>
</evidence>
<organism evidence="1 2">
    <name type="scientific">Blepharisma stoltei</name>
    <dbReference type="NCBI Taxonomy" id="1481888"/>
    <lineage>
        <taxon>Eukaryota</taxon>
        <taxon>Sar</taxon>
        <taxon>Alveolata</taxon>
        <taxon>Ciliophora</taxon>
        <taxon>Postciliodesmatophora</taxon>
        <taxon>Heterotrichea</taxon>
        <taxon>Heterotrichida</taxon>
        <taxon>Blepharismidae</taxon>
        <taxon>Blepharisma</taxon>
    </lineage>
</organism>
<evidence type="ECO:0000313" key="2">
    <source>
        <dbReference type="Proteomes" id="UP001162131"/>
    </source>
</evidence>
<name>A0AAU9K7N9_9CILI</name>
<dbReference type="InterPro" id="IPR011051">
    <property type="entry name" value="RmlC_Cupin_sf"/>
</dbReference>
<dbReference type="GO" id="GO:0005634">
    <property type="term" value="C:nucleus"/>
    <property type="evidence" value="ECO:0007669"/>
    <property type="project" value="TreeGrafter"/>
</dbReference>
<dbReference type="GO" id="GO:0008127">
    <property type="term" value="F:quercetin 2,3-dioxygenase activity"/>
    <property type="evidence" value="ECO:0007669"/>
    <property type="project" value="TreeGrafter"/>
</dbReference>
<gene>
    <name evidence="1" type="ORF">BSTOLATCC_MIC57775</name>
</gene>
<dbReference type="CDD" id="cd02247">
    <property type="entry name" value="cupin_pirin_C"/>
    <property type="match status" value="1"/>
</dbReference>
<sequence>MTAGKGIMHCEMLETESIEGLQLWVNLSRRDKMCEPSYQEADESELLKAEGDGVKVTIIAGTCLGETARTITRTPNYFLIVELGRGKTLNQEIPDGWNAIVYVLNGTVSIGNTKITRFQAGILTQNGELRVESSKRSQICFDGWKTNRWACSAIWIICYEHSWRSKTSLWWRQKLQKWVWSRQRMGIKDQQLIIS</sequence>
<accession>A0AAU9K7N9</accession>